<evidence type="ECO:0000313" key="3">
    <source>
        <dbReference type="EMBL" id="KOB71267.1"/>
    </source>
</evidence>
<proteinExistence type="predicted"/>
<keyword evidence="4" id="KW-1185">Reference proteome</keyword>
<keyword evidence="1" id="KW-0732">Signal</keyword>
<evidence type="ECO:0000313" key="4">
    <source>
        <dbReference type="Proteomes" id="UP000037510"/>
    </source>
</evidence>
<dbReference type="Proteomes" id="UP000037510">
    <property type="component" value="Unassembled WGS sequence"/>
</dbReference>
<organism evidence="2 4">
    <name type="scientific">Operophtera brumata</name>
    <name type="common">Winter moth</name>
    <name type="synonym">Phalaena brumata</name>
    <dbReference type="NCBI Taxonomy" id="104452"/>
    <lineage>
        <taxon>Eukaryota</taxon>
        <taxon>Metazoa</taxon>
        <taxon>Ecdysozoa</taxon>
        <taxon>Arthropoda</taxon>
        <taxon>Hexapoda</taxon>
        <taxon>Insecta</taxon>
        <taxon>Pterygota</taxon>
        <taxon>Neoptera</taxon>
        <taxon>Endopterygota</taxon>
        <taxon>Lepidoptera</taxon>
        <taxon>Glossata</taxon>
        <taxon>Ditrysia</taxon>
        <taxon>Geometroidea</taxon>
        <taxon>Geometridae</taxon>
        <taxon>Larentiinae</taxon>
        <taxon>Operophtera</taxon>
    </lineage>
</organism>
<accession>A0A0L7K3M3</accession>
<dbReference type="AlphaFoldDB" id="A0A0L7K3M3"/>
<dbReference type="EMBL" id="JTDY01002506">
    <property type="protein sequence ID" value="KOB71267.1"/>
    <property type="molecule type" value="Genomic_DNA"/>
</dbReference>
<sequence>MLVKIVCFVAIFGVVLASKTEEPFDKRIDLPSDFELTSPYFELPCMTFGGKCLPVEECPKGRLLSVKGLCPLQQKEGVECCH</sequence>
<evidence type="ECO:0000256" key="1">
    <source>
        <dbReference type="SAM" id="SignalP"/>
    </source>
</evidence>
<dbReference type="EMBL" id="JTDY01011661">
    <property type="protein sequence ID" value="KOB54641.1"/>
    <property type="molecule type" value="Genomic_DNA"/>
</dbReference>
<feature type="signal peptide" evidence="1">
    <location>
        <begin position="1"/>
        <end position="17"/>
    </location>
</feature>
<reference evidence="2 4" key="1">
    <citation type="journal article" date="2015" name="Genome Biol. Evol.">
        <title>The genome of winter moth (Operophtera brumata) provides a genomic perspective on sexual dimorphism and phenology.</title>
        <authorList>
            <person name="Derks M.F."/>
            <person name="Smit S."/>
            <person name="Salis L."/>
            <person name="Schijlen E."/>
            <person name="Bossers A."/>
            <person name="Mateman C."/>
            <person name="Pijl A.S."/>
            <person name="de Ridder D."/>
            <person name="Groenen M.A."/>
            <person name="Visser M.E."/>
            <person name="Megens H.J."/>
        </authorList>
    </citation>
    <scope>NUCLEOTIDE SEQUENCE [LARGE SCALE GENOMIC DNA]</scope>
    <source>
        <strain evidence="2">WM2013NL</strain>
        <tissue evidence="2">Head and thorax</tissue>
    </source>
</reference>
<evidence type="ECO:0000313" key="2">
    <source>
        <dbReference type="EMBL" id="KOB54641.1"/>
    </source>
</evidence>
<protein>
    <submittedName>
        <fullName evidence="2">Carboxypeptidase inhibitor</fullName>
    </submittedName>
</protein>
<name>A0A0L7K3M3_OPEBR</name>
<feature type="chain" id="PRO_5007415802" evidence="1">
    <location>
        <begin position="18"/>
        <end position="82"/>
    </location>
</feature>
<gene>
    <name evidence="3" type="ORF">OBRU01_14606</name>
    <name evidence="2" type="ORF">OBRU01_25917</name>
</gene>
<comment type="caution">
    <text evidence="2">The sequence shown here is derived from an EMBL/GenBank/DDBJ whole genome shotgun (WGS) entry which is preliminary data.</text>
</comment>